<evidence type="ECO:0000259" key="8">
    <source>
        <dbReference type="PROSITE" id="PS51714"/>
    </source>
</evidence>
<dbReference type="PROSITE" id="PS51714">
    <property type="entry name" value="G_BMS1"/>
    <property type="match status" value="1"/>
</dbReference>
<dbReference type="GO" id="GO:0034511">
    <property type="term" value="F:U3 snoRNA binding"/>
    <property type="evidence" value="ECO:0007669"/>
    <property type="project" value="TreeGrafter"/>
</dbReference>
<proteinExistence type="inferred from homology"/>
<evidence type="ECO:0000256" key="7">
    <source>
        <dbReference type="SAM" id="MobiDB-lite"/>
    </source>
</evidence>
<feature type="region of interest" description="Disordered" evidence="7">
    <location>
        <begin position="1"/>
        <end position="70"/>
    </location>
</feature>
<dbReference type="EnsemblMetazoa" id="CLYHEMT010546.1">
    <property type="protein sequence ID" value="CLYHEMP010546.1"/>
    <property type="gene ID" value="CLYHEMG010546"/>
</dbReference>
<dbReference type="InterPro" id="IPR007034">
    <property type="entry name" value="BMS1_TSR1_C"/>
</dbReference>
<dbReference type="Pfam" id="PF22298">
    <property type="entry name" value="Tsr1_G-like"/>
    <property type="match status" value="1"/>
</dbReference>
<evidence type="ECO:0000256" key="3">
    <source>
        <dbReference type="ARBA" id="ARBA00023242"/>
    </source>
</evidence>
<feature type="compositionally biased region" description="Basic residues" evidence="7">
    <location>
        <begin position="55"/>
        <end position="66"/>
    </location>
</feature>
<comment type="subcellular location">
    <subcellularLocation>
        <location evidence="1">Nucleus</location>
        <location evidence="1">Nucleolus</location>
    </subcellularLocation>
</comment>
<dbReference type="InterPro" id="IPR012948">
    <property type="entry name" value="AARP2CN"/>
</dbReference>
<feature type="domain" description="Bms1-type G" evidence="8">
    <location>
        <begin position="84"/>
        <end position="239"/>
    </location>
</feature>
<dbReference type="AlphaFoldDB" id="A0A7M5VAP6"/>
<dbReference type="OrthoDB" id="119302at2759"/>
<dbReference type="SMART" id="SM00785">
    <property type="entry name" value="AARP2CN"/>
    <property type="match status" value="1"/>
</dbReference>
<dbReference type="GO" id="GO:0003924">
    <property type="term" value="F:GTPase activity"/>
    <property type="evidence" value="ECO:0007669"/>
    <property type="project" value="TreeGrafter"/>
</dbReference>
<dbReference type="SMART" id="SM01362">
    <property type="entry name" value="DUF663"/>
    <property type="match status" value="1"/>
</dbReference>
<keyword evidence="3" id="KW-0539">Nucleus</keyword>
<dbReference type="Pfam" id="PF04950">
    <property type="entry name" value="RIBIOP_C"/>
    <property type="match status" value="1"/>
</dbReference>
<feature type="compositionally biased region" description="Polar residues" evidence="7">
    <location>
        <begin position="1"/>
        <end position="16"/>
    </location>
</feature>
<keyword evidence="10" id="KW-1185">Reference proteome</keyword>
<dbReference type="Proteomes" id="UP000594262">
    <property type="component" value="Unplaced"/>
</dbReference>
<comment type="function">
    <text evidence="4">Required during maturation of the 40S ribosomal subunit in the nucleolus.</text>
</comment>
<feature type="compositionally biased region" description="Basic residues" evidence="7">
    <location>
        <begin position="17"/>
        <end position="28"/>
    </location>
</feature>
<evidence type="ECO:0000256" key="5">
    <source>
        <dbReference type="ARBA" id="ARBA00038288"/>
    </source>
</evidence>
<feature type="compositionally biased region" description="Acidic residues" evidence="7">
    <location>
        <begin position="397"/>
        <end position="420"/>
    </location>
</feature>
<accession>A0A7M5VAP6</accession>
<dbReference type="InterPro" id="IPR030387">
    <property type="entry name" value="G_Bms1/Tsr1_dom"/>
</dbReference>
<evidence type="ECO:0000313" key="9">
    <source>
        <dbReference type="EnsemblMetazoa" id="CLYHEMP010546.1"/>
    </source>
</evidence>
<organism evidence="9 10">
    <name type="scientific">Clytia hemisphaerica</name>
    <dbReference type="NCBI Taxonomy" id="252671"/>
    <lineage>
        <taxon>Eukaryota</taxon>
        <taxon>Metazoa</taxon>
        <taxon>Cnidaria</taxon>
        <taxon>Hydrozoa</taxon>
        <taxon>Hydroidolina</taxon>
        <taxon>Leptothecata</taxon>
        <taxon>Obeliida</taxon>
        <taxon>Clytiidae</taxon>
        <taxon>Clytia</taxon>
    </lineage>
</organism>
<feature type="region of interest" description="Disordered" evidence="7">
    <location>
        <begin position="305"/>
        <end position="326"/>
    </location>
</feature>
<dbReference type="PANTHER" id="PTHR12858:SF1">
    <property type="entry name" value="PRE-RRNA-PROCESSING PROTEIN TSR1 HOMOLOG"/>
    <property type="match status" value="1"/>
</dbReference>
<dbReference type="Pfam" id="PF08142">
    <property type="entry name" value="AARP2CN"/>
    <property type="match status" value="1"/>
</dbReference>
<dbReference type="GO" id="GO:0005525">
    <property type="term" value="F:GTP binding"/>
    <property type="evidence" value="ECO:0007669"/>
    <property type="project" value="TreeGrafter"/>
</dbReference>
<reference evidence="9" key="1">
    <citation type="submission" date="2021-01" db="UniProtKB">
        <authorList>
            <consortium name="EnsemblMetazoa"/>
        </authorList>
    </citation>
    <scope>IDENTIFICATION</scope>
</reference>
<dbReference type="GO" id="GO:0000479">
    <property type="term" value="P:endonucleolytic cleavage of tricistronic rRNA transcript (SSU-rRNA, 5.8S rRNA, LSU-rRNA)"/>
    <property type="evidence" value="ECO:0007669"/>
    <property type="project" value="TreeGrafter"/>
</dbReference>
<dbReference type="InterPro" id="IPR039761">
    <property type="entry name" value="Bms1/Tsr1"/>
</dbReference>
<evidence type="ECO:0000256" key="2">
    <source>
        <dbReference type="ARBA" id="ARBA00022517"/>
    </source>
</evidence>
<comment type="similarity">
    <text evidence="5">Belongs to the TRAFAC class translation factor GTPase superfamily. Bms1-like GTPase family. TSR1 subfamily.</text>
</comment>
<keyword evidence="2" id="KW-0690">Ribosome biogenesis</keyword>
<dbReference type="PANTHER" id="PTHR12858">
    <property type="entry name" value="RIBOSOME BIOGENESIS PROTEIN"/>
    <property type="match status" value="1"/>
</dbReference>
<evidence type="ECO:0000256" key="4">
    <source>
        <dbReference type="ARBA" id="ARBA00037087"/>
    </source>
</evidence>
<sequence length="802" mass="92815">MATDQNTHKSGPLKQQNKSHKHGRHRTKGQVDKSHKGKVDVKSLSKKNKNLDKQQRRHQAKQVRKNKREEVLEKKRKLGTEHSPPHLIVIFPLSSNCNCEEALEYLVESDDTIIPIRNENTTTIISPRHRQRFQVIIPQRNFFSVLNAAKVADSFLFLHPANNEIDEIGQKCLTCILAQGLPTNIHAVQGLRNVKKQGDVKKNIQKSLEKWMPSVKLHSLDSKQDGELVLRLLSNQKQKRIFYRENRPYIVADKVQFESNQDDESKGTLKISGFIRGQSLSVNRLVHLPQLGDFQLKKIDLPRDPYSMKRKDSNSNNMEGDEDNSMEEDVKTIAVADPSKQETLVTEAEVDPMDAEQTWPTEEEIKQAQDEAKAQMETERKIKRVPKGTSEYQAAWIDEDDDDSGESEYEDSEDSEEEDMQYAQMQQSDDEQEVAQDKEEFDTISVAATTVINDEKYDAQFDEDEEQRQLEKYRDEHENEMFPDEIDTPQDIDARVRFQKYRGLKSFRTSPWDPKENLPLDYARIFQFQNFNRTKKRIMKQLQDDEDCALGGWYVTIHVKDVPKVYYENRDTSDPLVVFGLIPYEQKMTVMNFVLKRHPSCGVPIKSKERLIFHVGYRMFSACPIFSQHTNSDKFKGERFLPHDAVTMATVYAPIFFPPAPVLVFTENCELLATGTVAGSNPDRVVVKKIVLSGHPFKINKKSSVVRYMFFSREDILWFKPVEVWTKYGRRGNIKEALGTHGHMKCVFDGQLKAQDTVCMNLFKRLFPKWTYDPNIDIRNFKMITSSSVMTSHEDNEGDVEM</sequence>
<evidence type="ECO:0000256" key="6">
    <source>
        <dbReference type="ARBA" id="ARBA00040070"/>
    </source>
</evidence>
<dbReference type="GO" id="GO:0000462">
    <property type="term" value="P:maturation of SSU-rRNA from tricistronic rRNA transcript (SSU-rRNA, 5.8S rRNA, LSU-rRNA)"/>
    <property type="evidence" value="ECO:0007669"/>
    <property type="project" value="TreeGrafter"/>
</dbReference>
<dbReference type="GO" id="GO:0030688">
    <property type="term" value="C:preribosome, small subunit precursor"/>
    <property type="evidence" value="ECO:0007669"/>
    <property type="project" value="TreeGrafter"/>
</dbReference>
<feature type="compositionally biased region" description="Basic and acidic residues" evidence="7">
    <location>
        <begin position="363"/>
        <end position="380"/>
    </location>
</feature>
<feature type="compositionally biased region" description="Basic and acidic residues" evidence="7">
    <location>
        <begin position="29"/>
        <end position="54"/>
    </location>
</feature>
<evidence type="ECO:0000256" key="1">
    <source>
        <dbReference type="ARBA" id="ARBA00004604"/>
    </source>
</evidence>
<evidence type="ECO:0000313" key="10">
    <source>
        <dbReference type="Proteomes" id="UP000594262"/>
    </source>
</evidence>
<name>A0A7M5VAP6_9CNID</name>
<dbReference type="GO" id="GO:0005730">
    <property type="term" value="C:nucleolus"/>
    <property type="evidence" value="ECO:0007669"/>
    <property type="project" value="UniProtKB-SubCell"/>
</dbReference>
<dbReference type="GeneID" id="136805769"/>
<dbReference type="RefSeq" id="XP_066918428.1">
    <property type="nucleotide sequence ID" value="XM_067062327.1"/>
</dbReference>
<protein>
    <recommendedName>
        <fullName evidence="6">Pre-rRNA-processing protein TSR1 homolog</fullName>
    </recommendedName>
</protein>
<feature type="region of interest" description="Disordered" evidence="7">
    <location>
        <begin position="339"/>
        <end position="439"/>
    </location>
</feature>
<feature type="compositionally biased region" description="Acidic residues" evidence="7">
    <location>
        <begin position="428"/>
        <end position="439"/>
    </location>
</feature>